<feature type="signal peptide" evidence="1">
    <location>
        <begin position="1"/>
        <end position="20"/>
    </location>
</feature>
<keyword evidence="1" id="KW-0732">Signal</keyword>
<keyword evidence="3" id="KW-1185">Reference proteome</keyword>
<proteinExistence type="predicted"/>
<comment type="caution">
    <text evidence="2">The sequence shown here is derived from an EMBL/GenBank/DDBJ whole genome shotgun (WGS) entry which is preliminary data.</text>
</comment>
<dbReference type="RefSeq" id="WP_255027716.1">
    <property type="nucleotide sequence ID" value="NZ_JANDHW010000009.1"/>
</dbReference>
<accession>A0ABT1MIG9</accession>
<gene>
    <name evidence="2" type="ORF">NMU02_09950</name>
</gene>
<evidence type="ECO:0008006" key="4">
    <source>
        <dbReference type="Google" id="ProtNLM"/>
    </source>
</evidence>
<sequence>MRRLFIFILLLISGGPSGYAGTPSEISFWGSGGLLSPYFKLNEGKYVMQPGVALGVSYTYFFNSHWGLGFGAEASLLRSSTKADKLSFSYTAEAMAVPDQGDEINRFDFKAIYENYRETQQFIGLNIPVTLQYRPSGNGFTGTIGFVVGLPIKTTAHIKATRLSTSGYFPYEGIEYTDLPQHGFGTFENYSDKRNLNTKIHFDITAEVGYRWKLSCNNSLYTTVFASYGITPIFSSGHNKPLLQYMPSGSLEQNGIWETDIIKSKNIIPVCAGIKLRYAFSIGR</sequence>
<reference evidence="2 3" key="1">
    <citation type="submission" date="2022-07" db="EMBL/GenBank/DDBJ databases">
        <title>Fecal culturing of patients with breast cancer.</title>
        <authorList>
            <person name="Teng N.M.Y."/>
            <person name="Kiu R."/>
            <person name="Evans R."/>
            <person name="Baker D.J."/>
            <person name="Zenner C."/>
            <person name="Robinson S.D."/>
            <person name="Hall L.J."/>
        </authorList>
    </citation>
    <scope>NUCLEOTIDE SEQUENCE [LARGE SCALE GENOMIC DNA]</scope>
    <source>
        <strain evidence="2 3">LH1063</strain>
    </source>
</reference>
<evidence type="ECO:0000313" key="2">
    <source>
        <dbReference type="EMBL" id="MCP9612415.1"/>
    </source>
</evidence>
<organism evidence="2 3">
    <name type="scientific">Coprobacter tertius</name>
    <dbReference type="NCBI Taxonomy" id="2944915"/>
    <lineage>
        <taxon>Bacteria</taxon>
        <taxon>Pseudomonadati</taxon>
        <taxon>Bacteroidota</taxon>
        <taxon>Bacteroidia</taxon>
        <taxon>Bacteroidales</taxon>
        <taxon>Barnesiellaceae</taxon>
        <taxon>Coprobacter</taxon>
    </lineage>
</organism>
<feature type="chain" id="PRO_5046391204" description="Outer membrane protein beta-barrel domain-containing protein" evidence="1">
    <location>
        <begin position="21"/>
        <end position="284"/>
    </location>
</feature>
<evidence type="ECO:0000256" key="1">
    <source>
        <dbReference type="SAM" id="SignalP"/>
    </source>
</evidence>
<dbReference type="Proteomes" id="UP001205603">
    <property type="component" value="Unassembled WGS sequence"/>
</dbReference>
<dbReference type="EMBL" id="JANDHW010000009">
    <property type="protein sequence ID" value="MCP9612415.1"/>
    <property type="molecule type" value="Genomic_DNA"/>
</dbReference>
<protein>
    <recommendedName>
        <fullName evidence="4">Outer membrane protein beta-barrel domain-containing protein</fullName>
    </recommendedName>
</protein>
<evidence type="ECO:0000313" key="3">
    <source>
        <dbReference type="Proteomes" id="UP001205603"/>
    </source>
</evidence>
<name>A0ABT1MIG9_9BACT</name>